<protein>
    <recommendedName>
        <fullName evidence="5">Protein-lysine N-methyltransferase Hamer_G002765</fullName>
        <ecNumber evidence="5">2.1.1.-</ecNumber>
    </recommendedName>
</protein>
<keyword evidence="3 5" id="KW-0489">Methyltransferase</keyword>
<organism evidence="6 7">
    <name type="scientific">Homarus americanus</name>
    <name type="common">American lobster</name>
    <dbReference type="NCBI Taxonomy" id="6706"/>
    <lineage>
        <taxon>Eukaryota</taxon>
        <taxon>Metazoa</taxon>
        <taxon>Ecdysozoa</taxon>
        <taxon>Arthropoda</taxon>
        <taxon>Crustacea</taxon>
        <taxon>Multicrustacea</taxon>
        <taxon>Malacostraca</taxon>
        <taxon>Eumalacostraca</taxon>
        <taxon>Eucarida</taxon>
        <taxon>Decapoda</taxon>
        <taxon>Pleocyemata</taxon>
        <taxon>Astacidea</taxon>
        <taxon>Nephropoidea</taxon>
        <taxon>Nephropidae</taxon>
        <taxon>Homarus</taxon>
    </lineage>
</organism>
<keyword evidence="2 5" id="KW-0963">Cytoplasm</keyword>
<name>A0A8J5MTD2_HOMAM</name>
<comment type="subcellular location">
    <subcellularLocation>
        <location evidence="1 5">Cytoplasm</location>
    </subcellularLocation>
</comment>
<dbReference type="PROSITE" id="PS00092">
    <property type="entry name" value="N6_MTASE"/>
    <property type="match status" value="1"/>
</dbReference>
<proteinExistence type="inferred from homology"/>
<dbReference type="PANTHER" id="PTHR13200:SF0">
    <property type="entry name" value="EEF1A LYSINE METHYLTRANSFERASE 1"/>
    <property type="match status" value="1"/>
</dbReference>
<dbReference type="OrthoDB" id="206354at2759"/>
<evidence type="ECO:0000256" key="3">
    <source>
        <dbReference type="ARBA" id="ARBA00022603"/>
    </source>
</evidence>
<dbReference type="GO" id="GO:0003676">
    <property type="term" value="F:nucleic acid binding"/>
    <property type="evidence" value="ECO:0007669"/>
    <property type="project" value="InterPro"/>
</dbReference>
<keyword evidence="7" id="KW-1185">Reference proteome</keyword>
<accession>A0A8J5MTD2</accession>
<dbReference type="InterPro" id="IPR041370">
    <property type="entry name" value="Mlase_EEF1AKMT1/ZCCHC4"/>
</dbReference>
<dbReference type="AlphaFoldDB" id="A0A8J5MTD2"/>
<dbReference type="EC" id="2.1.1.-" evidence="5"/>
<sequence length="219" mass="25219">MSSSESEDEIMELELSAETMGALMEYYMEQAEREQKLREIEEGDVPDSFEENWNMSQFWYSEETARSLAEECIRTAGNNGSIACVSAPTLYRTLMKMEHSCSVKVLEFDTRFSVYKDDFIFYDFKDPLGVPRKLHEHFDVIVADPPYLSDDCFTKTAITVKFLMKPDATIIVCTGSVMEELAERLLGVKKCQSEIKHENSLSNPFVCFANYNLDDHWKS</sequence>
<dbReference type="Pfam" id="PF10237">
    <property type="entry name" value="N6-adenineMlase"/>
    <property type="match status" value="1"/>
</dbReference>
<evidence type="ECO:0000256" key="2">
    <source>
        <dbReference type="ARBA" id="ARBA00022490"/>
    </source>
</evidence>
<keyword evidence="4 5" id="KW-0808">Transferase</keyword>
<dbReference type="GO" id="GO:0032259">
    <property type="term" value="P:methylation"/>
    <property type="evidence" value="ECO:0007669"/>
    <property type="project" value="UniProtKB-KW"/>
</dbReference>
<evidence type="ECO:0000313" key="7">
    <source>
        <dbReference type="Proteomes" id="UP000747542"/>
    </source>
</evidence>
<evidence type="ECO:0000256" key="1">
    <source>
        <dbReference type="ARBA" id="ARBA00004496"/>
    </source>
</evidence>
<evidence type="ECO:0000313" key="6">
    <source>
        <dbReference type="EMBL" id="KAG7163565.1"/>
    </source>
</evidence>
<dbReference type="HAMAP" id="MF_03187">
    <property type="entry name" value="Methyltr_EFM5"/>
    <property type="match status" value="1"/>
</dbReference>
<evidence type="ECO:0000256" key="5">
    <source>
        <dbReference type="HAMAP-Rule" id="MF_03187"/>
    </source>
</evidence>
<dbReference type="PANTHER" id="PTHR13200">
    <property type="entry name" value="EEF1A LYSINE METHYLTRANSFERASE 1"/>
    <property type="match status" value="1"/>
</dbReference>
<dbReference type="GO" id="GO:0016279">
    <property type="term" value="F:protein-lysine N-methyltransferase activity"/>
    <property type="evidence" value="ECO:0007669"/>
    <property type="project" value="UniProtKB-UniRule"/>
</dbReference>
<dbReference type="Proteomes" id="UP000747542">
    <property type="component" value="Unassembled WGS sequence"/>
</dbReference>
<comment type="caution">
    <text evidence="6">The sequence shown here is derived from an EMBL/GenBank/DDBJ whole genome shotgun (WGS) entry which is preliminary data.</text>
</comment>
<comment type="similarity">
    <text evidence="5">Belongs to the class I-like SAM-binding methyltransferase superfamily. EFM5 family.</text>
</comment>
<dbReference type="InterPro" id="IPR019369">
    <property type="entry name" value="Efm5/EEF1AKMT1"/>
</dbReference>
<reference evidence="6" key="1">
    <citation type="journal article" date="2021" name="Sci. Adv.">
        <title>The American lobster genome reveals insights on longevity, neural, and immune adaptations.</title>
        <authorList>
            <person name="Polinski J.M."/>
            <person name="Zimin A.V."/>
            <person name="Clark K.F."/>
            <person name="Kohn A.B."/>
            <person name="Sadowski N."/>
            <person name="Timp W."/>
            <person name="Ptitsyn A."/>
            <person name="Khanna P."/>
            <person name="Romanova D.Y."/>
            <person name="Williams P."/>
            <person name="Greenwood S.J."/>
            <person name="Moroz L.L."/>
            <person name="Walt D.R."/>
            <person name="Bodnar A.G."/>
        </authorList>
    </citation>
    <scope>NUCLEOTIDE SEQUENCE</scope>
    <source>
        <strain evidence="6">GMGI-L3</strain>
    </source>
</reference>
<evidence type="ECO:0000256" key="4">
    <source>
        <dbReference type="ARBA" id="ARBA00022679"/>
    </source>
</evidence>
<dbReference type="EMBL" id="JAHLQT010026447">
    <property type="protein sequence ID" value="KAG7163565.1"/>
    <property type="molecule type" value="Genomic_DNA"/>
</dbReference>
<gene>
    <name evidence="6" type="ORF">Hamer_G002765</name>
</gene>
<dbReference type="GO" id="GO:0005737">
    <property type="term" value="C:cytoplasm"/>
    <property type="evidence" value="ECO:0007669"/>
    <property type="project" value="UniProtKB-SubCell"/>
</dbReference>
<comment type="function">
    <text evidence="5">S-adenosyl-L-methionine-dependent protein-lysine N-methyltransferase that methylates elongation factor 1-alpha.</text>
</comment>
<dbReference type="InterPro" id="IPR002052">
    <property type="entry name" value="DNA_methylase_N6_adenine_CS"/>
</dbReference>